<dbReference type="Gene3D" id="1.10.510.10">
    <property type="entry name" value="Transferase(Phosphotransferase) domain 1"/>
    <property type="match status" value="1"/>
</dbReference>
<dbReference type="EMBL" id="UYYB01021739">
    <property type="protein sequence ID" value="VDM71723.1"/>
    <property type="molecule type" value="Genomic_DNA"/>
</dbReference>
<dbReference type="InterPro" id="IPR011009">
    <property type="entry name" value="Kinase-like_dom_sf"/>
</dbReference>
<dbReference type="OrthoDB" id="5874151at2759"/>
<dbReference type="PANTHER" id="PTHR11909">
    <property type="entry name" value="CASEIN KINASE-RELATED"/>
    <property type="match status" value="1"/>
</dbReference>
<evidence type="ECO:0008006" key="3">
    <source>
        <dbReference type="Google" id="ProtNLM"/>
    </source>
</evidence>
<keyword evidence="2" id="KW-1185">Reference proteome</keyword>
<name>A0A3P7IV80_STRVU</name>
<dbReference type="SUPFAM" id="SSF56112">
    <property type="entry name" value="Protein kinase-like (PK-like)"/>
    <property type="match status" value="1"/>
</dbReference>
<reference evidence="1 2" key="1">
    <citation type="submission" date="2018-11" db="EMBL/GenBank/DDBJ databases">
        <authorList>
            <consortium name="Pathogen Informatics"/>
        </authorList>
    </citation>
    <scope>NUCLEOTIDE SEQUENCE [LARGE SCALE GENOMIC DNA]</scope>
</reference>
<sequence length="99" mass="11815">MDDLWCLLYILVELRGPLPWARVRDRQRVLRLKKDIDLEELLENCPVELIPFAEHISTLNYYLRPDYKLLYNLLEQGFESKQATVKTSLELYPATLDIY</sequence>
<dbReference type="AlphaFoldDB" id="A0A3P7IV80"/>
<evidence type="ECO:0000313" key="1">
    <source>
        <dbReference type="EMBL" id="VDM71723.1"/>
    </source>
</evidence>
<accession>A0A3P7IV80</accession>
<organism evidence="1 2">
    <name type="scientific">Strongylus vulgaris</name>
    <name type="common">Blood worm</name>
    <dbReference type="NCBI Taxonomy" id="40348"/>
    <lineage>
        <taxon>Eukaryota</taxon>
        <taxon>Metazoa</taxon>
        <taxon>Ecdysozoa</taxon>
        <taxon>Nematoda</taxon>
        <taxon>Chromadorea</taxon>
        <taxon>Rhabditida</taxon>
        <taxon>Rhabditina</taxon>
        <taxon>Rhabditomorpha</taxon>
        <taxon>Strongyloidea</taxon>
        <taxon>Strongylidae</taxon>
        <taxon>Strongylus</taxon>
    </lineage>
</organism>
<evidence type="ECO:0000313" key="2">
    <source>
        <dbReference type="Proteomes" id="UP000270094"/>
    </source>
</evidence>
<proteinExistence type="predicted"/>
<dbReference type="Proteomes" id="UP000270094">
    <property type="component" value="Unassembled WGS sequence"/>
</dbReference>
<protein>
    <recommendedName>
        <fullName evidence="3">Protein kinase domain-containing protein</fullName>
    </recommendedName>
</protein>
<dbReference type="InterPro" id="IPR050235">
    <property type="entry name" value="CK1_Ser-Thr_kinase"/>
</dbReference>
<gene>
    <name evidence="1" type="ORF">SVUK_LOCUS6721</name>
</gene>